<reference evidence="2 3" key="1">
    <citation type="submission" date="2022-11" db="EMBL/GenBank/DDBJ databases">
        <title>Whole genome sequence of Eschrichtius robustus ER-17-0199.</title>
        <authorList>
            <person name="Bruniche-Olsen A."/>
            <person name="Black A.N."/>
            <person name="Fields C.J."/>
            <person name="Walden K."/>
            <person name="Dewoody J.A."/>
        </authorList>
    </citation>
    <scope>NUCLEOTIDE SEQUENCE [LARGE SCALE GENOMIC DNA]</scope>
    <source>
        <strain evidence="2">ER-17-0199</strain>
        <tissue evidence="2">Blubber</tissue>
    </source>
</reference>
<evidence type="ECO:0000313" key="3">
    <source>
        <dbReference type="Proteomes" id="UP001159641"/>
    </source>
</evidence>
<keyword evidence="3" id="KW-1185">Reference proteome</keyword>
<proteinExistence type="predicted"/>
<name>A0AB34HY53_ESCRO</name>
<gene>
    <name evidence="2" type="ORF">J1605_001787</name>
</gene>
<accession>A0AB34HY53</accession>
<evidence type="ECO:0000313" key="2">
    <source>
        <dbReference type="EMBL" id="KAJ8796977.1"/>
    </source>
</evidence>
<evidence type="ECO:0000256" key="1">
    <source>
        <dbReference type="SAM" id="MobiDB-lite"/>
    </source>
</evidence>
<dbReference type="Proteomes" id="UP001159641">
    <property type="component" value="Unassembled WGS sequence"/>
</dbReference>
<feature type="compositionally biased region" description="Basic and acidic residues" evidence="1">
    <location>
        <begin position="1"/>
        <end position="13"/>
    </location>
</feature>
<feature type="region of interest" description="Disordered" evidence="1">
    <location>
        <begin position="97"/>
        <end position="123"/>
    </location>
</feature>
<feature type="compositionally biased region" description="Basic and acidic residues" evidence="1">
    <location>
        <begin position="106"/>
        <end position="123"/>
    </location>
</feature>
<organism evidence="2 3">
    <name type="scientific">Eschrichtius robustus</name>
    <name type="common">California gray whale</name>
    <name type="synonym">Eschrichtius gibbosus</name>
    <dbReference type="NCBI Taxonomy" id="9764"/>
    <lineage>
        <taxon>Eukaryota</taxon>
        <taxon>Metazoa</taxon>
        <taxon>Chordata</taxon>
        <taxon>Craniata</taxon>
        <taxon>Vertebrata</taxon>
        <taxon>Euteleostomi</taxon>
        <taxon>Mammalia</taxon>
        <taxon>Eutheria</taxon>
        <taxon>Laurasiatheria</taxon>
        <taxon>Artiodactyla</taxon>
        <taxon>Whippomorpha</taxon>
        <taxon>Cetacea</taxon>
        <taxon>Mysticeti</taxon>
        <taxon>Eschrichtiidae</taxon>
        <taxon>Eschrichtius</taxon>
    </lineage>
</organism>
<dbReference type="EMBL" id="JAIQCJ010000270">
    <property type="protein sequence ID" value="KAJ8796977.1"/>
    <property type="molecule type" value="Genomic_DNA"/>
</dbReference>
<sequence length="185" mass="20236">MHLLHDSRQRVRDFPGGAVVKNPPANAGDTGSSPGPGRSHMPRSNKARAQLLSQRATVTEACMLQLLSLCAATTEASTPRACARQRESTAMRSLCTTMKSSPRSPQLEKARGKREFQAEEMGKKPSLEGMKQIGLYSKLLEYSSSNGEIGVALRHVGSSWTRARAHVPRIGRRILNHCATREALF</sequence>
<dbReference type="AlphaFoldDB" id="A0AB34HY53"/>
<feature type="region of interest" description="Disordered" evidence="1">
    <location>
        <begin position="1"/>
        <end position="50"/>
    </location>
</feature>
<comment type="caution">
    <text evidence="2">The sequence shown here is derived from an EMBL/GenBank/DDBJ whole genome shotgun (WGS) entry which is preliminary data.</text>
</comment>
<protein>
    <submittedName>
        <fullName evidence="2">Uncharacterized protein</fullName>
    </submittedName>
</protein>